<name>A0A7J6SR20_PEROL</name>
<evidence type="ECO:0000313" key="2">
    <source>
        <dbReference type="Proteomes" id="UP000553632"/>
    </source>
</evidence>
<dbReference type="Proteomes" id="UP000553632">
    <property type="component" value="Unassembled WGS sequence"/>
</dbReference>
<dbReference type="EMBL" id="JABANO010016773">
    <property type="protein sequence ID" value="KAF4734610.1"/>
    <property type="molecule type" value="Genomic_DNA"/>
</dbReference>
<comment type="caution">
    <text evidence="1">The sequence shown here is derived from an EMBL/GenBank/DDBJ whole genome shotgun (WGS) entry which is preliminary data.</text>
</comment>
<accession>A0A7J6SR20</accession>
<dbReference type="AlphaFoldDB" id="A0A7J6SR20"/>
<proteinExistence type="predicted"/>
<gene>
    <name evidence="1" type="ORF">FOZ63_013320</name>
</gene>
<evidence type="ECO:0000313" key="1">
    <source>
        <dbReference type="EMBL" id="KAF4734610.1"/>
    </source>
</evidence>
<feature type="non-terminal residue" evidence="1">
    <location>
        <position position="1"/>
    </location>
</feature>
<keyword evidence="2" id="KW-1185">Reference proteome</keyword>
<reference evidence="1 2" key="1">
    <citation type="submission" date="2020-04" db="EMBL/GenBank/DDBJ databases">
        <title>Perkinsus olseni comparative genomics.</title>
        <authorList>
            <person name="Bogema D.R."/>
        </authorList>
    </citation>
    <scope>NUCLEOTIDE SEQUENCE [LARGE SCALE GENOMIC DNA]</scope>
    <source>
        <strain evidence="1 2">ATCC PRA-207</strain>
    </source>
</reference>
<organism evidence="1 2">
    <name type="scientific">Perkinsus olseni</name>
    <name type="common">Perkinsus atlanticus</name>
    <dbReference type="NCBI Taxonomy" id="32597"/>
    <lineage>
        <taxon>Eukaryota</taxon>
        <taxon>Sar</taxon>
        <taxon>Alveolata</taxon>
        <taxon>Perkinsozoa</taxon>
        <taxon>Perkinsea</taxon>
        <taxon>Perkinsida</taxon>
        <taxon>Perkinsidae</taxon>
        <taxon>Perkinsus</taxon>
    </lineage>
</organism>
<protein>
    <submittedName>
        <fullName evidence="1">Uncharacterized protein</fullName>
    </submittedName>
</protein>
<sequence length="190" mass="21805">FADLATWLLERDQLVHMALYLHYNPPLYVPRGLRSSSAPATAASIAGGPPQSRAGRKTFDATLRGREDVVEPLESDRVLAEQIWTDLPRNLFSLDEIRHVIEALWQCNLPGGPDSLDVMFVLSVIQNCVRAHMDIDSIWYMLVREHFMDERKLVLMKELLTDARSDREYPRPLFTIHQAMPRLNRAGRAR</sequence>